<evidence type="ECO:0000256" key="4">
    <source>
        <dbReference type="ARBA" id="ARBA00023125"/>
    </source>
</evidence>
<evidence type="ECO:0000313" key="9">
    <source>
        <dbReference type="Proteomes" id="UP001302120"/>
    </source>
</evidence>
<dbReference type="SUPFAM" id="SSF88946">
    <property type="entry name" value="Sigma2 domain of RNA polymerase sigma factors"/>
    <property type="match status" value="1"/>
</dbReference>
<feature type="domain" description="RNA polymerase sigma factor 70 region 4 type 2" evidence="7">
    <location>
        <begin position="117"/>
        <end position="166"/>
    </location>
</feature>
<dbReference type="PANTHER" id="PTHR43133">
    <property type="entry name" value="RNA POLYMERASE ECF-TYPE SIGMA FACTO"/>
    <property type="match status" value="1"/>
</dbReference>
<reference evidence="8 9" key="1">
    <citation type="submission" date="2023-12" db="EMBL/GenBank/DDBJ databases">
        <title>Baltic Sea Cyanobacteria.</title>
        <authorList>
            <person name="Delbaje E."/>
            <person name="Fewer D.P."/>
            <person name="Shishido T.K."/>
        </authorList>
    </citation>
    <scope>NUCLEOTIDE SEQUENCE [LARGE SCALE GENOMIC DNA]</scope>
    <source>
        <strain evidence="8 9">UHCC-0300</strain>
    </source>
</reference>
<dbReference type="EMBL" id="JAYGHG010000011">
    <property type="protein sequence ID" value="MEA5581506.1"/>
    <property type="molecule type" value="Genomic_DNA"/>
</dbReference>
<dbReference type="Pfam" id="PF04542">
    <property type="entry name" value="Sigma70_r2"/>
    <property type="match status" value="1"/>
</dbReference>
<dbReference type="InterPro" id="IPR039425">
    <property type="entry name" value="RNA_pol_sigma-70-like"/>
</dbReference>
<comment type="similarity">
    <text evidence="1">Belongs to the sigma-70 factor family. ECF subfamily.</text>
</comment>
<protein>
    <submittedName>
        <fullName evidence="8">Sigma-70 family RNA polymerase sigma factor</fullName>
    </submittedName>
</protein>
<keyword evidence="2" id="KW-0805">Transcription regulation</keyword>
<evidence type="ECO:0000259" key="6">
    <source>
        <dbReference type="Pfam" id="PF04542"/>
    </source>
</evidence>
<name>A0ABU5UGE9_9CYAN</name>
<gene>
    <name evidence="8" type="ORF">VB620_09155</name>
</gene>
<evidence type="ECO:0000256" key="2">
    <source>
        <dbReference type="ARBA" id="ARBA00023015"/>
    </source>
</evidence>
<dbReference type="Gene3D" id="1.10.1740.10">
    <property type="match status" value="1"/>
</dbReference>
<keyword evidence="9" id="KW-1185">Reference proteome</keyword>
<evidence type="ECO:0000256" key="1">
    <source>
        <dbReference type="ARBA" id="ARBA00010641"/>
    </source>
</evidence>
<dbReference type="Pfam" id="PF08281">
    <property type="entry name" value="Sigma70_r4_2"/>
    <property type="match status" value="1"/>
</dbReference>
<evidence type="ECO:0000259" key="7">
    <source>
        <dbReference type="Pfam" id="PF08281"/>
    </source>
</evidence>
<proteinExistence type="inferred from homology"/>
<dbReference type="InterPro" id="IPR013325">
    <property type="entry name" value="RNA_pol_sigma_r2"/>
</dbReference>
<dbReference type="RefSeq" id="WP_323195840.1">
    <property type="nucleotide sequence ID" value="NZ_JAYGHG010000011.1"/>
</dbReference>
<dbReference type="InterPro" id="IPR036388">
    <property type="entry name" value="WH-like_DNA-bd_sf"/>
</dbReference>
<evidence type="ECO:0000256" key="5">
    <source>
        <dbReference type="ARBA" id="ARBA00023163"/>
    </source>
</evidence>
<dbReference type="NCBIfam" id="TIGR02937">
    <property type="entry name" value="sigma70-ECF"/>
    <property type="match status" value="1"/>
</dbReference>
<dbReference type="SUPFAM" id="SSF88659">
    <property type="entry name" value="Sigma3 and sigma4 domains of RNA polymerase sigma factors"/>
    <property type="match status" value="1"/>
</dbReference>
<evidence type="ECO:0000256" key="3">
    <source>
        <dbReference type="ARBA" id="ARBA00023082"/>
    </source>
</evidence>
<dbReference type="InterPro" id="IPR013249">
    <property type="entry name" value="RNA_pol_sigma70_r4_t2"/>
</dbReference>
<dbReference type="InterPro" id="IPR013324">
    <property type="entry name" value="RNA_pol_sigma_r3/r4-like"/>
</dbReference>
<organism evidence="8 9">
    <name type="scientific">Nodularia harveyana UHCC-0300</name>
    <dbReference type="NCBI Taxonomy" id="2974287"/>
    <lineage>
        <taxon>Bacteria</taxon>
        <taxon>Bacillati</taxon>
        <taxon>Cyanobacteriota</taxon>
        <taxon>Cyanophyceae</taxon>
        <taxon>Nostocales</taxon>
        <taxon>Nodulariaceae</taxon>
        <taxon>Nodularia</taxon>
    </lineage>
</organism>
<dbReference type="InterPro" id="IPR014284">
    <property type="entry name" value="RNA_pol_sigma-70_dom"/>
</dbReference>
<comment type="caution">
    <text evidence="8">The sequence shown here is derived from an EMBL/GenBank/DDBJ whole genome shotgun (WGS) entry which is preliminary data.</text>
</comment>
<dbReference type="CDD" id="cd06171">
    <property type="entry name" value="Sigma70_r4"/>
    <property type="match status" value="1"/>
</dbReference>
<sequence>MHYTDIRSNFWQLWQEYQSYLSHCCVKWMYNAIDAEDALSRAMLKAWDKIRNSTVQIQNFKSWVSRLTYNLCMDIHRERHRARKNIQSWEVIQLEQELVSQEENPVLYATQKELKQMFSLAIDELPPRLRETFTLHFQEEFSYQEIAEKLNISYANVRKRISQTRAILKQQYHQDFIGGEDGYSTDLNQCQSQTSSQSLEISKPQNTLLAEAPISETLALSDELKPEQILHQEETVIVLPLVVVDNQCDGEVEEVGKISDANDQYLSLPDVFEFCKIAKNQLSTHATRINYILLKIMNPLPLALVSSFAVLSGFAYTSTAQAQNANVDFSGNIEPVITIESNRSSNNPTSLDIVSERQIRLSEILTVTANTSIVFSITNIIDNGTILSGNQTYNDLDFVGAEIKDSNNIVVQADTSPSGTADVVSPLGTPSEVQTPVVNQDYQVDLTIANLNSVLPAGTYKVRLRLNLTPQ</sequence>
<dbReference type="Gene3D" id="1.10.10.10">
    <property type="entry name" value="Winged helix-like DNA-binding domain superfamily/Winged helix DNA-binding domain"/>
    <property type="match status" value="1"/>
</dbReference>
<accession>A0ABU5UGE9</accession>
<keyword evidence="4" id="KW-0238">DNA-binding</keyword>
<dbReference type="InterPro" id="IPR007627">
    <property type="entry name" value="RNA_pol_sigma70_r2"/>
</dbReference>
<evidence type="ECO:0000313" key="8">
    <source>
        <dbReference type="EMBL" id="MEA5581506.1"/>
    </source>
</evidence>
<dbReference type="Proteomes" id="UP001302120">
    <property type="component" value="Unassembled WGS sequence"/>
</dbReference>
<keyword evidence="3" id="KW-0731">Sigma factor</keyword>
<dbReference type="PANTHER" id="PTHR43133:SF8">
    <property type="entry name" value="RNA POLYMERASE SIGMA FACTOR HI_1459-RELATED"/>
    <property type="match status" value="1"/>
</dbReference>
<feature type="domain" description="RNA polymerase sigma-70 region 2" evidence="6">
    <location>
        <begin position="13"/>
        <end position="81"/>
    </location>
</feature>
<keyword evidence="5" id="KW-0804">Transcription</keyword>